<accession>A0A543F1U5</accession>
<evidence type="ECO:0000313" key="2">
    <source>
        <dbReference type="Proteomes" id="UP000320235"/>
    </source>
</evidence>
<dbReference type="AlphaFoldDB" id="A0A543F1U5"/>
<sequence>MRSNDIHQLELTPLAERSWRLCDRSVAGSDAASVIAYVEQLDTGGYEAVWVSVGIGCVRFTSIEALFRAALRLIEQSGSLGPFKPSPIPHRPPAHA</sequence>
<organism evidence="1 2">
    <name type="scientific">Microbacterium kyungheense</name>
    <dbReference type="NCBI Taxonomy" id="1263636"/>
    <lineage>
        <taxon>Bacteria</taxon>
        <taxon>Bacillati</taxon>
        <taxon>Actinomycetota</taxon>
        <taxon>Actinomycetes</taxon>
        <taxon>Micrococcales</taxon>
        <taxon>Microbacteriaceae</taxon>
        <taxon>Microbacterium</taxon>
    </lineage>
</organism>
<gene>
    <name evidence="1" type="ORF">FB391_1811</name>
</gene>
<dbReference type="Proteomes" id="UP000320235">
    <property type="component" value="Unassembled WGS sequence"/>
</dbReference>
<dbReference type="OrthoDB" id="5078000at2"/>
<comment type="caution">
    <text evidence="1">The sequence shown here is derived from an EMBL/GenBank/DDBJ whole genome shotgun (WGS) entry which is preliminary data.</text>
</comment>
<proteinExistence type="predicted"/>
<reference evidence="1 2" key="1">
    <citation type="submission" date="2019-06" db="EMBL/GenBank/DDBJ databases">
        <title>Sequencing the genomes of 1000 actinobacteria strains.</title>
        <authorList>
            <person name="Klenk H.-P."/>
        </authorList>
    </citation>
    <scope>NUCLEOTIDE SEQUENCE [LARGE SCALE GENOMIC DNA]</scope>
    <source>
        <strain evidence="1 2">DSM 105492</strain>
    </source>
</reference>
<protein>
    <submittedName>
        <fullName evidence="1">Uncharacterized protein</fullName>
    </submittedName>
</protein>
<name>A0A543F1U5_9MICO</name>
<keyword evidence="2" id="KW-1185">Reference proteome</keyword>
<dbReference type="RefSeq" id="WP_141894095.1">
    <property type="nucleotide sequence ID" value="NZ_BAABLH010000021.1"/>
</dbReference>
<dbReference type="EMBL" id="VFPE01000002">
    <property type="protein sequence ID" value="TQM27783.1"/>
    <property type="molecule type" value="Genomic_DNA"/>
</dbReference>
<evidence type="ECO:0000313" key="1">
    <source>
        <dbReference type="EMBL" id="TQM27783.1"/>
    </source>
</evidence>